<dbReference type="AlphaFoldDB" id="A0A392VMT9"/>
<dbReference type="EMBL" id="LXQA011213799">
    <property type="protein sequence ID" value="MCI89207.1"/>
    <property type="molecule type" value="Genomic_DNA"/>
</dbReference>
<proteinExistence type="predicted"/>
<feature type="compositionally biased region" description="Basic and acidic residues" evidence="1">
    <location>
        <begin position="1"/>
        <end position="12"/>
    </location>
</feature>
<protein>
    <submittedName>
        <fullName evidence="2">Uncharacterized protein</fullName>
    </submittedName>
</protein>
<organism evidence="2 3">
    <name type="scientific">Trifolium medium</name>
    <dbReference type="NCBI Taxonomy" id="97028"/>
    <lineage>
        <taxon>Eukaryota</taxon>
        <taxon>Viridiplantae</taxon>
        <taxon>Streptophyta</taxon>
        <taxon>Embryophyta</taxon>
        <taxon>Tracheophyta</taxon>
        <taxon>Spermatophyta</taxon>
        <taxon>Magnoliopsida</taxon>
        <taxon>eudicotyledons</taxon>
        <taxon>Gunneridae</taxon>
        <taxon>Pentapetalae</taxon>
        <taxon>rosids</taxon>
        <taxon>fabids</taxon>
        <taxon>Fabales</taxon>
        <taxon>Fabaceae</taxon>
        <taxon>Papilionoideae</taxon>
        <taxon>50 kb inversion clade</taxon>
        <taxon>NPAAA clade</taxon>
        <taxon>Hologalegina</taxon>
        <taxon>IRL clade</taxon>
        <taxon>Trifolieae</taxon>
        <taxon>Trifolium</taxon>
    </lineage>
</organism>
<comment type="caution">
    <text evidence="2">The sequence shown here is derived from an EMBL/GenBank/DDBJ whole genome shotgun (WGS) entry which is preliminary data.</text>
</comment>
<sequence>RKKKSERKEQERFAAVAESGRNCHNTTPPRNQRTSPTSPLLFRPGLTIGLSLLSLRLP</sequence>
<evidence type="ECO:0000313" key="3">
    <source>
        <dbReference type="Proteomes" id="UP000265520"/>
    </source>
</evidence>
<feature type="region of interest" description="Disordered" evidence="1">
    <location>
        <begin position="1"/>
        <end position="40"/>
    </location>
</feature>
<feature type="compositionally biased region" description="Polar residues" evidence="1">
    <location>
        <begin position="22"/>
        <end position="38"/>
    </location>
</feature>
<evidence type="ECO:0000313" key="2">
    <source>
        <dbReference type="EMBL" id="MCI89207.1"/>
    </source>
</evidence>
<keyword evidence="3" id="KW-1185">Reference proteome</keyword>
<dbReference type="Proteomes" id="UP000265520">
    <property type="component" value="Unassembled WGS sequence"/>
</dbReference>
<evidence type="ECO:0000256" key="1">
    <source>
        <dbReference type="SAM" id="MobiDB-lite"/>
    </source>
</evidence>
<accession>A0A392VMT9</accession>
<reference evidence="2 3" key="1">
    <citation type="journal article" date="2018" name="Front. Plant Sci.">
        <title>Red Clover (Trifolium pratense) and Zigzag Clover (T. medium) - A Picture of Genomic Similarities and Differences.</title>
        <authorList>
            <person name="Dluhosova J."/>
            <person name="Istvanek J."/>
            <person name="Nedelnik J."/>
            <person name="Repkova J."/>
        </authorList>
    </citation>
    <scope>NUCLEOTIDE SEQUENCE [LARGE SCALE GENOMIC DNA]</scope>
    <source>
        <strain evidence="3">cv. 10/8</strain>
        <tissue evidence="2">Leaf</tissue>
    </source>
</reference>
<feature type="non-terminal residue" evidence="2">
    <location>
        <position position="1"/>
    </location>
</feature>
<name>A0A392VMT9_9FABA</name>